<dbReference type="SUPFAM" id="SSF47384">
    <property type="entry name" value="Homodimeric domain of signal transducing histidine kinase"/>
    <property type="match status" value="1"/>
</dbReference>
<evidence type="ECO:0000313" key="7">
    <source>
        <dbReference type="EMBL" id="REG27250.1"/>
    </source>
</evidence>
<dbReference type="InterPro" id="IPR003661">
    <property type="entry name" value="HisK_dim/P_dom"/>
</dbReference>
<reference evidence="7 8" key="1">
    <citation type="submission" date="2018-08" db="EMBL/GenBank/DDBJ databases">
        <title>Genomic Encyclopedia of Archaeal and Bacterial Type Strains, Phase II (KMG-II): from individual species to whole genera.</title>
        <authorList>
            <person name="Goeker M."/>
        </authorList>
    </citation>
    <scope>NUCLEOTIDE SEQUENCE [LARGE SCALE GENOMIC DNA]</scope>
    <source>
        <strain evidence="7 8">DSM 2261</strain>
    </source>
</reference>
<dbReference type="SUPFAM" id="SSF55781">
    <property type="entry name" value="GAF domain-like"/>
    <property type="match status" value="1"/>
</dbReference>
<dbReference type="Proteomes" id="UP000256345">
    <property type="component" value="Unassembled WGS sequence"/>
</dbReference>
<dbReference type="CDD" id="cd00082">
    <property type="entry name" value="HisKA"/>
    <property type="match status" value="1"/>
</dbReference>
<dbReference type="SUPFAM" id="SSF55874">
    <property type="entry name" value="ATPase domain of HSP90 chaperone/DNA topoisomerase II/histidine kinase"/>
    <property type="match status" value="1"/>
</dbReference>
<dbReference type="PANTHER" id="PTHR43047:SF72">
    <property type="entry name" value="OSMOSENSING HISTIDINE PROTEIN KINASE SLN1"/>
    <property type="match status" value="1"/>
</dbReference>
<dbReference type="PROSITE" id="PS50109">
    <property type="entry name" value="HIS_KIN"/>
    <property type="match status" value="1"/>
</dbReference>
<organism evidence="7 8">
    <name type="scientific">Archangium gephyra</name>
    <dbReference type="NCBI Taxonomy" id="48"/>
    <lineage>
        <taxon>Bacteria</taxon>
        <taxon>Pseudomonadati</taxon>
        <taxon>Myxococcota</taxon>
        <taxon>Myxococcia</taxon>
        <taxon>Myxococcales</taxon>
        <taxon>Cystobacterineae</taxon>
        <taxon>Archangiaceae</taxon>
        <taxon>Archangium</taxon>
    </lineage>
</organism>
<dbReference type="InterPro" id="IPR000014">
    <property type="entry name" value="PAS"/>
</dbReference>
<comment type="catalytic activity">
    <reaction evidence="1">
        <text>ATP + protein L-histidine = ADP + protein N-phospho-L-histidine.</text>
        <dbReference type="EC" id="2.7.13.3"/>
    </reaction>
</comment>
<dbReference type="InterPro" id="IPR005467">
    <property type="entry name" value="His_kinase_dom"/>
</dbReference>
<dbReference type="NCBIfam" id="TIGR00229">
    <property type="entry name" value="sensory_box"/>
    <property type="match status" value="1"/>
</dbReference>
<dbReference type="InterPro" id="IPR003594">
    <property type="entry name" value="HATPase_dom"/>
</dbReference>
<dbReference type="Gene3D" id="1.10.287.130">
    <property type="match status" value="1"/>
</dbReference>
<keyword evidence="3" id="KW-0597">Phosphoprotein</keyword>
<dbReference type="RefSeq" id="WP_075336034.1">
    <property type="nucleotide sequence ID" value="NZ_CP011509.1"/>
</dbReference>
<sequence length="512" mass="55824">MRHWTAASRPCCDSGAEAIFGYGASEVLGQPLDRLLPERFRARHRQFIQAFASGPEPSRRMGERQSIFGMRKTGEEFPAEAAISKLELDGKLILTVILRDISAQKRVEEEQRFLVRAGELLSSSLDSERTLSSVAQLAVQSLADWCIVYLVEGEQVRRSEVAHRQPGAQQLAAVLQRFPLDMHQPFLAREVLTRQVPVLLPRVTPEHLASMARSPEHLALLQRLAPRSFLGVPLGTNEGRLGALVFIASESGRSYTPADLEFAQGLGRLASLAVENARLYQSARHATRARDDVLGIVAHDLRSPLNSIVLSTQSLQRRLRARSGEGGEAEVLAVIVSAAGRMSRLIEDLLDVARMEAGPLSISPSPQPTEPLLHAALEAVRLQAQAGQVHLGLEVPGALPPVLADRDRLLQVFSNLLGNALKFTPPGGQVSVGARVGEGQLCFFVRDTGPGIPPETLPHVFERFWQGDRKDRRGAGLGLSIARGLVEAHGGRIWVESELGRGSTFFFTVPSS</sequence>
<keyword evidence="4" id="KW-0808">Transferase</keyword>
<dbReference type="Gene3D" id="3.30.565.10">
    <property type="entry name" value="Histidine kinase-like ATPase, C-terminal domain"/>
    <property type="match status" value="1"/>
</dbReference>
<keyword evidence="5" id="KW-0418">Kinase</keyword>
<evidence type="ECO:0000256" key="2">
    <source>
        <dbReference type="ARBA" id="ARBA00012438"/>
    </source>
</evidence>
<comment type="caution">
    <text evidence="7">The sequence shown here is derived from an EMBL/GenBank/DDBJ whole genome shotgun (WGS) entry which is preliminary data.</text>
</comment>
<feature type="domain" description="Histidine kinase" evidence="6">
    <location>
        <begin position="296"/>
        <end position="512"/>
    </location>
</feature>
<dbReference type="Pfam" id="PF02518">
    <property type="entry name" value="HATPase_c"/>
    <property type="match status" value="1"/>
</dbReference>
<evidence type="ECO:0000256" key="3">
    <source>
        <dbReference type="ARBA" id="ARBA00022553"/>
    </source>
</evidence>
<dbReference type="Pfam" id="PF13426">
    <property type="entry name" value="PAS_9"/>
    <property type="match status" value="1"/>
</dbReference>
<dbReference type="EC" id="2.7.13.3" evidence="2"/>
<dbReference type="Gene3D" id="3.30.450.40">
    <property type="match status" value="1"/>
</dbReference>
<dbReference type="CDD" id="cd00130">
    <property type="entry name" value="PAS"/>
    <property type="match status" value="1"/>
</dbReference>
<dbReference type="InterPro" id="IPR029016">
    <property type="entry name" value="GAF-like_dom_sf"/>
</dbReference>
<dbReference type="InterPro" id="IPR036097">
    <property type="entry name" value="HisK_dim/P_sf"/>
</dbReference>
<dbReference type="InterPro" id="IPR036890">
    <property type="entry name" value="HATPase_C_sf"/>
</dbReference>
<accession>A0ABX9JUJ6</accession>
<dbReference type="InterPro" id="IPR004358">
    <property type="entry name" value="Sig_transdc_His_kin-like_C"/>
</dbReference>
<dbReference type="EMBL" id="QUMU01000010">
    <property type="protein sequence ID" value="REG27250.1"/>
    <property type="molecule type" value="Genomic_DNA"/>
</dbReference>
<evidence type="ECO:0000256" key="5">
    <source>
        <dbReference type="ARBA" id="ARBA00022777"/>
    </source>
</evidence>
<proteinExistence type="predicted"/>
<dbReference type="CDD" id="cd00075">
    <property type="entry name" value="HATPase"/>
    <property type="match status" value="1"/>
</dbReference>
<dbReference type="Gene3D" id="3.30.450.20">
    <property type="entry name" value="PAS domain"/>
    <property type="match status" value="1"/>
</dbReference>
<dbReference type="InterPro" id="IPR035965">
    <property type="entry name" value="PAS-like_dom_sf"/>
</dbReference>
<protein>
    <recommendedName>
        <fullName evidence="2">histidine kinase</fullName>
        <ecNumber evidence="2">2.7.13.3</ecNumber>
    </recommendedName>
</protein>
<dbReference type="InterPro" id="IPR003018">
    <property type="entry name" value="GAF"/>
</dbReference>
<dbReference type="Pfam" id="PF00512">
    <property type="entry name" value="HisKA"/>
    <property type="match status" value="1"/>
</dbReference>
<name>A0ABX9JUJ6_9BACT</name>
<gene>
    <name evidence="7" type="ORF">ATI61_110257</name>
</gene>
<dbReference type="PANTHER" id="PTHR43047">
    <property type="entry name" value="TWO-COMPONENT HISTIDINE PROTEIN KINASE"/>
    <property type="match status" value="1"/>
</dbReference>
<dbReference type="Pfam" id="PF01590">
    <property type="entry name" value="GAF"/>
    <property type="match status" value="1"/>
</dbReference>
<evidence type="ECO:0000259" key="6">
    <source>
        <dbReference type="PROSITE" id="PS50109"/>
    </source>
</evidence>
<dbReference type="SMART" id="SM00388">
    <property type="entry name" value="HisKA"/>
    <property type="match status" value="1"/>
</dbReference>
<dbReference type="SMART" id="SM00387">
    <property type="entry name" value="HATPase_c"/>
    <property type="match status" value="1"/>
</dbReference>
<dbReference type="SUPFAM" id="SSF55785">
    <property type="entry name" value="PYP-like sensor domain (PAS domain)"/>
    <property type="match status" value="1"/>
</dbReference>
<dbReference type="SMART" id="SM00065">
    <property type="entry name" value="GAF"/>
    <property type="match status" value="1"/>
</dbReference>
<evidence type="ECO:0000256" key="4">
    <source>
        <dbReference type="ARBA" id="ARBA00022679"/>
    </source>
</evidence>
<dbReference type="PRINTS" id="PR00344">
    <property type="entry name" value="BCTRLSENSOR"/>
</dbReference>
<evidence type="ECO:0000256" key="1">
    <source>
        <dbReference type="ARBA" id="ARBA00000085"/>
    </source>
</evidence>
<evidence type="ECO:0000313" key="8">
    <source>
        <dbReference type="Proteomes" id="UP000256345"/>
    </source>
</evidence>
<keyword evidence="8" id="KW-1185">Reference proteome</keyword>